<feature type="compositionally biased region" description="Polar residues" evidence="1">
    <location>
        <begin position="346"/>
        <end position="355"/>
    </location>
</feature>
<feature type="compositionally biased region" description="Basic and acidic residues" evidence="1">
    <location>
        <begin position="205"/>
        <end position="217"/>
    </location>
</feature>
<evidence type="ECO:0000313" key="2">
    <source>
        <dbReference type="EMBL" id="CAH7683723.1"/>
    </source>
</evidence>
<feature type="compositionally biased region" description="Low complexity" evidence="1">
    <location>
        <begin position="1"/>
        <end position="11"/>
    </location>
</feature>
<feature type="compositionally biased region" description="Basic residues" evidence="1">
    <location>
        <begin position="265"/>
        <end position="278"/>
    </location>
</feature>
<sequence length="393" mass="42982">MSATTTSTTPHHPTRKTISNNNTRNRPPHPSNPNQPPPNQRKRSNNQPQKSKRNGPLDFIDTLDTIGGFHHDGPFDAASSHRNRNTNSKNPSRQAPMAAFDPSALVMPPPSQPQSSSIQSNSSSSSTPQPDSEHLYPPPHLNHRASDSTIPISMGYPAGMIASDPKAAKLAEAFGIQGREAWEDFGMERKFVAGKPTRAGSTPGPDRKVSREERDAKTASVWDMEATLRSGRPVPSEEPVDYRSNSGEMEQPYNFQGNQTGQSIKRSKSLMQRIKKGVKSPASNSSSSEPNQLSIQESPEDGLANKLERHNLRDDGLGEDDDVTGRQEADENPGDLRNQAGRRSGHQSSKSYEFVNSTSNSQQAQNQPQSGISRKTSLLMKFGLAKSKTNNRS</sequence>
<keyword evidence="3" id="KW-1185">Reference proteome</keyword>
<gene>
    <name evidence="2" type="ORF">PPACK8108_LOCUS17412</name>
</gene>
<dbReference type="GO" id="GO:0005737">
    <property type="term" value="C:cytoplasm"/>
    <property type="evidence" value="ECO:0007669"/>
    <property type="project" value="TreeGrafter"/>
</dbReference>
<proteinExistence type="predicted"/>
<feature type="region of interest" description="Disordered" evidence="1">
    <location>
        <begin position="192"/>
        <end position="393"/>
    </location>
</feature>
<dbReference type="PANTHER" id="PTHR28307">
    <property type="entry name" value="PROTEIN PAL1"/>
    <property type="match status" value="1"/>
</dbReference>
<feature type="compositionally biased region" description="Low complexity" evidence="1">
    <location>
        <begin position="113"/>
        <end position="130"/>
    </location>
</feature>
<name>A0AAV0BCX8_PHAPC</name>
<dbReference type="Proteomes" id="UP001153365">
    <property type="component" value="Unassembled WGS sequence"/>
</dbReference>
<feature type="compositionally biased region" description="Polar residues" evidence="1">
    <location>
        <begin position="243"/>
        <end position="264"/>
    </location>
</feature>
<feature type="compositionally biased region" description="Basic and acidic residues" evidence="1">
    <location>
        <begin position="306"/>
        <end position="316"/>
    </location>
</feature>
<dbReference type="PANTHER" id="PTHR28307:SF2">
    <property type="entry name" value="PROTEIN PAL1"/>
    <property type="match status" value="1"/>
</dbReference>
<feature type="compositionally biased region" description="Low complexity" evidence="1">
    <location>
        <begin position="280"/>
        <end position="294"/>
    </location>
</feature>
<feature type="compositionally biased region" description="Low complexity" evidence="1">
    <location>
        <begin position="356"/>
        <end position="373"/>
    </location>
</feature>
<organism evidence="2 3">
    <name type="scientific">Phakopsora pachyrhizi</name>
    <name type="common">Asian soybean rust disease fungus</name>
    <dbReference type="NCBI Taxonomy" id="170000"/>
    <lineage>
        <taxon>Eukaryota</taxon>
        <taxon>Fungi</taxon>
        <taxon>Dikarya</taxon>
        <taxon>Basidiomycota</taxon>
        <taxon>Pucciniomycotina</taxon>
        <taxon>Pucciniomycetes</taxon>
        <taxon>Pucciniales</taxon>
        <taxon>Phakopsoraceae</taxon>
        <taxon>Phakopsora</taxon>
    </lineage>
</organism>
<evidence type="ECO:0000256" key="1">
    <source>
        <dbReference type="SAM" id="MobiDB-lite"/>
    </source>
</evidence>
<accession>A0AAV0BCX8</accession>
<evidence type="ECO:0000313" key="3">
    <source>
        <dbReference type="Proteomes" id="UP001153365"/>
    </source>
</evidence>
<reference evidence="2" key="1">
    <citation type="submission" date="2022-06" db="EMBL/GenBank/DDBJ databases">
        <authorList>
            <consortium name="SYNGENTA / RWTH Aachen University"/>
        </authorList>
    </citation>
    <scope>NUCLEOTIDE SEQUENCE</scope>
</reference>
<dbReference type="EMBL" id="CALTRL010004876">
    <property type="protein sequence ID" value="CAH7683723.1"/>
    <property type="molecule type" value="Genomic_DNA"/>
</dbReference>
<comment type="caution">
    <text evidence="2">The sequence shown here is derived from an EMBL/GenBank/DDBJ whole genome shotgun (WGS) entry which is preliminary data.</text>
</comment>
<protein>
    <submittedName>
        <fullName evidence="2">Expressed protein</fullName>
    </submittedName>
</protein>
<dbReference type="Pfam" id="PF08316">
    <property type="entry name" value="Pal1"/>
    <property type="match status" value="1"/>
</dbReference>
<feature type="region of interest" description="Disordered" evidence="1">
    <location>
        <begin position="1"/>
        <end position="160"/>
    </location>
</feature>
<dbReference type="AlphaFoldDB" id="A0AAV0BCX8"/>
<dbReference type="InterPro" id="IPR013226">
    <property type="entry name" value="Pal1"/>
</dbReference>
<feature type="compositionally biased region" description="Pro residues" evidence="1">
    <location>
        <begin position="28"/>
        <end position="39"/>
    </location>
</feature>